<dbReference type="OrthoDB" id="8188903at2759"/>
<dbReference type="Gene3D" id="1.10.287.820">
    <property type="entry name" value="Acid-sensing ion channel domain"/>
    <property type="match status" value="1"/>
</dbReference>
<protein>
    <submittedName>
        <fullName evidence="13">Uncharacterized protein</fullName>
    </submittedName>
</protein>
<sequence>MVALQYLERYRSKPTSTIYRLDERQRFPPPKISVCRTPSFKRREMELKSFYNTSFPTFVKHHAFLLDNTIVGEWRPTLFINEGEDNSKNFELNLCYTLHHNKSLGFGGERSGYYLEFDMTPYSNDKNTTYWEVNIHRDLTWASMYMTSTYTTVRVNSGTYNHVTLSAKDVHQLNTQNYPCESMDGYSRDEGEDNSKNFELNLCYTLHHNISLGFGGERSGYYLEFVLTPCSNDTHTTYWEVNIHRDLRWASMYMTSTYTTVRVNSGTYNHVTLSAKDVHQLNTQNYPCESMDGYSRDECMDTCLLEGIYPQLSCRLASMNVSLPLCDNMGEIVNMTRTYQRLLTNTRQSDLNCSCPPPCNRLRYTMEVGTQKNSFDDNGNIWIYFPEDIVEVLVEKEAYDLIQAVGEFGGCLGMFLGISLVSLYESLDQLIRIFIARRVGIK</sequence>
<keyword evidence="8 12" id="KW-0406">Ion transport</keyword>
<evidence type="ECO:0000256" key="3">
    <source>
        <dbReference type="ARBA" id="ARBA00022448"/>
    </source>
</evidence>
<evidence type="ECO:0000313" key="14">
    <source>
        <dbReference type="Proteomes" id="UP000677054"/>
    </source>
</evidence>
<keyword evidence="6" id="KW-1133">Transmembrane helix</keyword>
<comment type="subcellular location">
    <subcellularLocation>
        <location evidence="1">Membrane</location>
        <topology evidence="1">Multi-pass membrane protein</topology>
    </subcellularLocation>
</comment>
<proteinExistence type="inferred from homology"/>
<reference evidence="13" key="1">
    <citation type="submission" date="2020-11" db="EMBL/GenBank/DDBJ databases">
        <authorList>
            <person name="Tran Van P."/>
        </authorList>
    </citation>
    <scope>NUCLEOTIDE SEQUENCE</scope>
</reference>
<keyword evidence="10 12" id="KW-0739">Sodium transport</keyword>
<dbReference type="AlphaFoldDB" id="A0A7R9FMX9"/>
<organism evidence="13">
    <name type="scientific">Darwinula stevensoni</name>
    <dbReference type="NCBI Taxonomy" id="69355"/>
    <lineage>
        <taxon>Eukaryota</taxon>
        <taxon>Metazoa</taxon>
        <taxon>Ecdysozoa</taxon>
        <taxon>Arthropoda</taxon>
        <taxon>Crustacea</taxon>
        <taxon>Oligostraca</taxon>
        <taxon>Ostracoda</taxon>
        <taxon>Podocopa</taxon>
        <taxon>Podocopida</taxon>
        <taxon>Darwinulocopina</taxon>
        <taxon>Darwinuloidea</taxon>
        <taxon>Darwinulidae</taxon>
        <taxon>Darwinula</taxon>
    </lineage>
</organism>
<evidence type="ECO:0000256" key="1">
    <source>
        <dbReference type="ARBA" id="ARBA00004141"/>
    </source>
</evidence>
<evidence type="ECO:0000256" key="12">
    <source>
        <dbReference type="RuleBase" id="RU000679"/>
    </source>
</evidence>
<dbReference type="Proteomes" id="UP000677054">
    <property type="component" value="Unassembled WGS sequence"/>
</dbReference>
<dbReference type="PANTHER" id="PTHR11690">
    <property type="entry name" value="AMILORIDE-SENSITIVE SODIUM CHANNEL-RELATED"/>
    <property type="match status" value="1"/>
</dbReference>
<keyword evidence="3 12" id="KW-0813">Transport</keyword>
<evidence type="ECO:0000256" key="8">
    <source>
        <dbReference type="ARBA" id="ARBA00023065"/>
    </source>
</evidence>
<evidence type="ECO:0000256" key="2">
    <source>
        <dbReference type="ARBA" id="ARBA00007193"/>
    </source>
</evidence>
<dbReference type="EMBL" id="LR901751">
    <property type="protein sequence ID" value="CAD7249320.1"/>
    <property type="molecule type" value="Genomic_DNA"/>
</dbReference>
<evidence type="ECO:0000256" key="9">
    <source>
        <dbReference type="ARBA" id="ARBA00023136"/>
    </source>
</evidence>
<evidence type="ECO:0000256" key="4">
    <source>
        <dbReference type="ARBA" id="ARBA00022461"/>
    </source>
</evidence>
<evidence type="ECO:0000256" key="7">
    <source>
        <dbReference type="ARBA" id="ARBA00023053"/>
    </source>
</evidence>
<dbReference type="GO" id="GO:0015280">
    <property type="term" value="F:ligand-gated sodium channel activity"/>
    <property type="evidence" value="ECO:0007669"/>
    <property type="project" value="TreeGrafter"/>
</dbReference>
<dbReference type="Pfam" id="PF00858">
    <property type="entry name" value="ASC"/>
    <property type="match status" value="1"/>
</dbReference>
<evidence type="ECO:0000256" key="5">
    <source>
        <dbReference type="ARBA" id="ARBA00022692"/>
    </source>
</evidence>
<evidence type="ECO:0000256" key="10">
    <source>
        <dbReference type="ARBA" id="ARBA00023201"/>
    </source>
</evidence>
<name>A0A7R9FMX9_9CRUS</name>
<dbReference type="Gene3D" id="1.10.287.770">
    <property type="entry name" value="YojJ-like"/>
    <property type="match status" value="1"/>
</dbReference>
<dbReference type="InterPro" id="IPR001873">
    <property type="entry name" value="ENaC"/>
</dbReference>
<keyword evidence="14" id="KW-1185">Reference proteome</keyword>
<keyword evidence="5 12" id="KW-0812">Transmembrane</keyword>
<evidence type="ECO:0000256" key="11">
    <source>
        <dbReference type="ARBA" id="ARBA00023303"/>
    </source>
</evidence>
<keyword evidence="11 12" id="KW-0407">Ion channel</keyword>
<accession>A0A7R9FMX9</accession>
<evidence type="ECO:0000313" key="13">
    <source>
        <dbReference type="EMBL" id="CAD7249320.1"/>
    </source>
</evidence>
<keyword evidence="4 12" id="KW-0894">Sodium channel</keyword>
<gene>
    <name evidence="13" type="ORF">DSTB1V02_LOCUS9118</name>
</gene>
<evidence type="ECO:0000256" key="6">
    <source>
        <dbReference type="ARBA" id="ARBA00022989"/>
    </source>
</evidence>
<comment type="similarity">
    <text evidence="2 12">Belongs to the amiloride-sensitive sodium channel (TC 1.A.6) family.</text>
</comment>
<dbReference type="EMBL" id="CAJPEV010002234">
    <property type="protein sequence ID" value="CAG0896207.1"/>
    <property type="molecule type" value="Genomic_DNA"/>
</dbReference>
<dbReference type="GO" id="GO:0005886">
    <property type="term" value="C:plasma membrane"/>
    <property type="evidence" value="ECO:0007669"/>
    <property type="project" value="TreeGrafter"/>
</dbReference>
<keyword evidence="7" id="KW-0915">Sodium</keyword>
<dbReference type="PRINTS" id="PR01078">
    <property type="entry name" value="AMINACHANNEL"/>
</dbReference>
<keyword evidence="9" id="KW-0472">Membrane</keyword>